<name>A0A9X1XF61_9BACL</name>
<organism evidence="1 2">
    <name type="scientific">Fictibacillus marinisediminis</name>
    <dbReference type="NCBI Taxonomy" id="2878389"/>
    <lineage>
        <taxon>Bacteria</taxon>
        <taxon>Bacillati</taxon>
        <taxon>Bacillota</taxon>
        <taxon>Bacilli</taxon>
        <taxon>Bacillales</taxon>
        <taxon>Fictibacillaceae</taxon>
        <taxon>Fictibacillus</taxon>
    </lineage>
</organism>
<dbReference type="InterPro" id="IPR025855">
    <property type="entry name" value="Replic_Relax"/>
</dbReference>
<gene>
    <name evidence="1" type="ORF">LCY76_23565</name>
</gene>
<evidence type="ECO:0000313" key="1">
    <source>
        <dbReference type="EMBL" id="MCK6259551.1"/>
    </source>
</evidence>
<dbReference type="AlphaFoldDB" id="A0A9X1XF61"/>
<evidence type="ECO:0000313" key="2">
    <source>
        <dbReference type="Proteomes" id="UP001139011"/>
    </source>
</evidence>
<dbReference type="EMBL" id="JAIWJX010000004">
    <property type="protein sequence ID" value="MCK6259551.1"/>
    <property type="molecule type" value="Genomic_DNA"/>
</dbReference>
<reference evidence="1" key="1">
    <citation type="submission" date="2021-09" db="EMBL/GenBank/DDBJ databases">
        <title>Genome analysis of Fictibacillus sp. KIGAM418 isolated from marine sediment.</title>
        <authorList>
            <person name="Seo M.-J."/>
            <person name="Cho E.-S."/>
            <person name="Hwang C.Y."/>
        </authorList>
    </citation>
    <scope>NUCLEOTIDE SEQUENCE</scope>
    <source>
        <strain evidence="1">KIGAM418</strain>
    </source>
</reference>
<dbReference type="RefSeq" id="WP_248254915.1">
    <property type="nucleotide sequence ID" value="NZ_JAIWJX010000004.1"/>
</dbReference>
<proteinExistence type="predicted"/>
<keyword evidence="2" id="KW-1185">Reference proteome</keyword>
<dbReference type="Proteomes" id="UP001139011">
    <property type="component" value="Unassembled WGS sequence"/>
</dbReference>
<comment type="caution">
    <text evidence="1">The sequence shown here is derived from an EMBL/GenBank/DDBJ whole genome shotgun (WGS) entry which is preliminary data.</text>
</comment>
<protein>
    <submittedName>
        <fullName evidence="1">Replication-relaxation family protein</fullName>
    </submittedName>
</protein>
<dbReference type="Pfam" id="PF13814">
    <property type="entry name" value="Replic_Relax"/>
    <property type="match status" value="1"/>
</dbReference>
<sequence length="407" mass="48059">MEQHRLLTTKQITRYLQAKEPYHTDSVLRRLRKFTKYKILIKYQHTFAVRGFNFSFNYYRLGKKGAEILVSEGYLPVDFNTGSVALAKKGNPIHYLAAQEIVSHTLEKNHNKFAIESINPFYTKYFDSDYPQKSKLLVSPDWILKKDNMYINLEIDNNTETLGVLEEKVSRYLKLNKQDQNKHTVMICFVDESFHTTKRPQKRIKNLKNKLLKGEISANLNCLILPLERSYSRPYQLMNDLPFDSSNRRMYMEEVLLETLKRQSKVHYPFECDQLADEEQILSYIEKEYGARPDLLYKEITAQGVRIYRMGMMMREGDIYCLYKLKLFSRLINENSFLDHLGIKIAGMYACYSTKDELLHDILGDPLPFVEFTALEEISSWNNPPKFYTYNANKEMEGFVYERKVKT</sequence>
<accession>A0A9X1XF61</accession>